<dbReference type="PANTHER" id="PTHR38471:SF2">
    <property type="entry name" value="FOUR HELIX BUNDLE PROTEIN"/>
    <property type="match status" value="1"/>
</dbReference>
<dbReference type="Gene3D" id="1.20.1440.60">
    <property type="entry name" value="23S rRNA-intervening sequence"/>
    <property type="match status" value="1"/>
</dbReference>
<evidence type="ECO:0000313" key="1">
    <source>
        <dbReference type="EMBL" id="OGE73610.1"/>
    </source>
</evidence>
<accession>A0A1F5N856</accession>
<dbReference type="SUPFAM" id="SSF158446">
    <property type="entry name" value="IVS-encoded protein-like"/>
    <property type="match status" value="1"/>
</dbReference>
<dbReference type="InterPro" id="IPR036583">
    <property type="entry name" value="23S_rRNA_IVS_sf"/>
</dbReference>
<reference evidence="1 2" key="1">
    <citation type="journal article" date="2016" name="Nat. Commun.">
        <title>Thousands of microbial genomes shed light on interconnected biogeochemical processes in an aquifer system.</title>
        <authorList>
            <person name="Anantharaman K."/>
            <person name="Brown C.T."/>
            <person name="Hug L.A."/>
            <person name="Sharon I."/>
            <person name="Castelle C.J."/>
            <person name="Probst A.J."/>
            <person name="Thomas B.C."/>
            <person name="Singh A."/>
            <person name="Wilkins M.J."/>
            <person name="Karaoz U."/>
            <person name="Brodie E.L."/>
            <person name="Williams K.H."/>
            <person name="Hubbard S.S."/>
            <person name="Banfield J.F."/>
        </authorList>
    </citation>
    <scope>NUCLEOTIDE SEQUENCE [LARGE SCALE GENOMIC DNA]</scope>
</reference>
<dbReference type="PANTHER" id="PTHR38471">
    <property type="entry name" value="FOUR HELIX BUNDLE PROTEIN"/>
    <property type="match status" value="1"/>
</dbReference>
<protein>
    <recommendedName>
        <fullName evidence="3">Four helix bundle protein</fullName>
    </recommendedName>
</protein>
<evidence type="ECO:0000313" key="2">
    <source>
        <dbReference type="Proteomes" id="UP000177610"/>
    </source>
</evidence>
<dbReference type="Proteomes" id="UP000177610">
    <property type="component" value="Unassembled WGS sequence"/>
</dbReference>
<gene>
    <name evidence="1" type="ORF">A2717_00115</name>
</gene>
<dbReference type="Pfam" id="PF05635">
    <property type="entry name" value="23S_rRNA_IVP"/>
    <property type="match status" value="1"/>
</dbReference>
<name>A0A1F5N856_9BACT</name>
<dbReference type="NCBIfam" id="TIGR02436">
    <property type="entry name" value="four helix bundle protein"/>
    <property type="match status" value="1"/>
</dbReference>
<dbReference type="AlphaFoldDB" id="A0A1F5N856"/>
<dbReference type="CDD" id="cd16377">
    <property type="entry name" value="23S_rRNA_IVP_like"/>
    <property type="match status" value="1"/>
</dbReference>
<organism evidence="1 2">
    <name type="scientific">Candidatus Doudnabacteria bacterium RIFCSPHIGHO2_01_FULL_41_86</name>
    <dbReference type="NCBI Taxonomy" id="1817821"/>
    <lineage>
        <taxon>Bacteria</taxon>
        <taxon>Candidatus Doudnaibacteriota</taxon>
    </lineage>
</organism>
<dbReference type="EMBL" id="MFEH01000006">
    <property type="protein sequence ID" value="OGE73610.1"/>
    <property type="molecule type" value="Genomic_DNA"/>
</dbReference>
<dbReference type="InterPro" id="IPR012657">
    <property type="entry name" value="23S_rRNA-intervening_sequence"/>
</dbReference>
<dbReference type="STRING" id="1817821.A2717_00115"/>
<evidence type="ECO:0008006" key="3">
    <source>
        <dbReference type="Google" id="ProtNLM"/>
    </source>
</evidence>
<sequence>MFHNDLRSKMDLFVHFVYKISKEFPKSELYGVTSQIRRASLSVILNYIEGFARRKNKVNVNFLEISYGSLQESKYLLEFCFKEDYLNEIDYTKSLTMADEIGAMLWKTIELKSTDLDM</sequence>
<comment type="caution">
    <text evidence="1">The sequence shown here is derived from an EMBL/GenBank/DDBJ whole genome shotgun (WGS) entry which is preliminary data.</text>
</comment>
<proteinExistence type="predicted"/>